<dbReference type="CDD" id="cd01086">
    <property type="entry name" value="MetAP1"/>
    <property type="match status" value="1"/>
</dbReference>
<comment type="subunit">
    <text evidence="6">Monomer.</text>
</comment>
<feature type="binding site" evidence="6">
    <location>
        <position position="106"/>
    </location>
    <ligand>
        <name>a divalent metal cation</name>
        <dbReference type="ChEBI" id="CHEBI:60240"/>
        <label>1</label>
    </ligand>
</feature>
<dbReference type="PROSITE" id="PS00680">
    <property type="entry name" value="MAP_1"/>
    <property type="match status" value="1"/>
</dbReference>
<feature type="binding site" evidence="6">
    <location>
        <position position="205"/>
    </location>
    <ligand>
        <name>a divalent metal cation</name>
        <dbReference type="ChEBI" id="CHEBI:60240"/>
        <label>2</label>
        <note>catalytic</note>
    </ligand>
</feature>
<dbReference type="InterPro" id="IPR002467">
    <property type="entry name" value="Pept_M24A_MAP1"/>
</dbReference>
<comment type="similarity">
    <text evidence="6">Belongs to the peptidase M24A family. Methionine aminopeptidase type 1 subfamily.</text>
</comment>
<name>A0A1X9SPS8_9BACT</name>
<dbReference type="EMBL" id="CP015578">
    <property type="protein sequence ID" value="ARQ98266.1"/>
    <property type="molecule type" value="Genomic_DNA"/>
</dbReference>
<evidence type="ECO:0000256" key="3">
    <source>
        <dbReference type="ARBA" id="ARBA00022670"/>
    </source>
</evidence>
<dbReference type="RefSeq" id="WP_086225403.1">
    <property type="nucleotide sequence ID" value="NZ_CP015578.1"/>
</dbReference>
<feature type="binding site" evidence="6">
    <location>
        <position position="176"/>
    </location>
    <ligand>
        <name>substrate</name>
    </ligand>
</feature>
<evidence type="ECO:0000256" key="4">
    <source>
        <dbReference type="ARBA" id="ARBA00022723"/>
    </source>
</evidence>
<dbReference type="GO" id="GO:0004239">
    <property type="term" value="F:initiator methionyl aminopeptidase activity"/>
    <property type="evidence" value="ECO:0007669"/>
    <property type="project" value="UniProtKB-UniRule"/>
</dbReference>
<dbReference type="EC" id="3.4.11.18" evidence="6 7"/>
<gene>
    <name evidence="6 9" type="primary">map</name>
    <name evidence="9" type="ORF">CLAN_1556</name>
</gene>
<feature type="binding site" evidence="6">
    <location>
        <position position="78"/>
    </location>
    <ligand>
        <name>substrate</name>
    </ligand>
</feature>
<keyword evidence="3 6" id="KW-0645">Protease</keyword>
<reference evidence="10" key="1">
    <citation type="journal article" date="2017" name="Genome Biol. Evol.">
        <title>Comparative Genomic Analysis Identifies a Campylobacter Clade Deficient in Selenium Metabolism.</title>
        <authorList>
            <person name="Miller W.G."/>
            <person name="Yee E."/>
            <person name="Lopes B.S."/>
            <person name="Chapman M.H."/>
            <person name="Huynh S."/>
            <person name="Bono J.L."/>
            <person name="Parker C.T."/>
            <person name="Strachan N.J.C."/>
            <person name="Forbes K.J."/>
        </authorList>
    </citation>
    <scope>NUCLEOTIDE SEQUENCE [LARGE SCALE GENOMIC DNA]</scope>
    <source>
        <strain evidence="10">NCTC 13004</strain>
    </source>
</reference>
<accession>A0A1X9SPS8</accession>
<dbReference type="PANTHER" id="PTHR43330">
    <property type="entry name" value="METHIONINE AMINOPEPTIDASE"/>
    <property type="match status" value="1"/>
</dbReference>
<dbReference type="SUPFAM" id="SSF55920">
    <property type="entry name" value="Creatinase/aminopeptidase"/>
    <property type="match status" value="1"/>
</dbReference>
<organism evidence="9 10">
    <name type="scientific">Campylobacter lanienae NCTC 13004</name>
    <dbReference type="NCBI Taxonomy" id="1031753"/>
    <lineage>
        <taxon>Bacteria</taxon>
        <taxon>Pseudomonadati</taxon>
        <taxon>Campylobacterota</taxon>
        <taxon>Epsilonproteobacteria</taxon>
        <taxon>Campylobacterales</taxon>
        <taxon>Campylobacteraceae</taxon>
        <taxon>Campylobacter</taxon>
    </lineage>
</organism>
<keyword evidence="2 6" id="KW-0031">Aminopeptidase</keyword>
<comment type="cofactor">
    <cofactor evidence="6">
        <name>Co(2+)</name>
        <dbReference type="ChEBI" id="CHEBI:48828"/>
    </cofactor>
    <cofactor evidence="6">
        <name>Zn(2+)</name>
        <dbReference type="ChEBI" id="CHEBI:29105"/>
    </cofactor>
    <cofactor evidence="6">
        <name>Mn(2+)</name>
        <dbReference type="ChEBI" id="CHEBI:29035"/>
    </cofactor>
    <cofactor evidence="6">
        <name>Fe(2+)</name>
        <dbReference type="ChEBI" id="CHEBI:29033"/>
    </cofactor>
    <text evidence="6">Binds 2 divalent metal cations per subunit. Has a high-affinity and a low affinity metal-binding site. The true nature of the physiological cofactor is under debate. The enzyme is active with cobalt, zinc, manganese or divalent iron ions. Most likely, methionine aminopeptidases function as mononuclear Fe(2+)-metalloproteases under physiological conditions, and the catalytically relevant metal-binding site has been assigned to the histidine-containing high-affinity site.</text>
</comment>
<dbReference type="GO" id="GO:0006508">
    <property type="term" value="P:proteolysis"/>
    <property type="evidence" value="ECO:0007669"/>
    <property type="project" value="UniProtKB-KW"/>
</dbReference>
<dbReference type="GeneID" id="93078140"/>
<dbReference type="InterPro" id="IPR036005">
    <property type="entry name" value="Creatinase/aminopeptidase-like"/>
</dbReference>
<evidence type="ECO:0000259" key="8">
    <source>
        <dbReference type="Pfam" id="PF00557"/>
    </source>
</evidence>
<keyword evidence="5 6" id="KW-0378">Hydrolase</keyword>
<evidence type="ECO:0000256" key="6">
    <source>
        <dbReference type="HAMAP-Rule" id="MF_01974"/>
    </source>
</evidence>
<evidence type="ECO:0000256" key="5">
    <source>
        <dbReference type="ARBA" id="ARBA00022801"/>
    </source>
</evidence>
<dbReference type="GO" id="GO:0070006">
    <property type="term" value="F:metalloaminopeptidase activity"/>
    <property type="evidence" value="ECO:0007669"/>
    <property type="project" value="UniProtKB-UniRule"/>
</dbReference>
<protein>
    <recommendedName>
        <fullName evidence="6 7">Methionine aminopeptidase</fullName>
        <shortName evidence="6">MAP</shortName>
        <shortName evidence="6">MetAP</shortName>
        <ecNumber evidence="6 7">3.4.11.18</ecNumber>
    </recommendedName>
    <alternativeName>
        <fullName evidence="6">Peptidase M</fullName>
    </alternativeName>
</protein>
<feature type="binding site" evidence="6">
    <location>
        <position position="106"/>
    </location>
    <ligand>
        <name>a divalent metal cation</name>
        <dbReference type="ChEBI" id="CHEBI:60240"/>
        <label>2</label>
        <note>catalytic</note>
    </ligand>
</feature>
<feature type="binding site" evidence="6">
    <location>
        <position position="236"/>
    </location>
    <ligand>
        <name>a divalent metal cation</name>
        <dbReference type="ChEBI" id="CHEBI:60240"/>
        <label>1</label>
    </ligand>
</feature>
<feature type="binding site" evidence="6">
    <location>
        <position position="169"/>
    </location>
    <ligand>
        <name>a divalent metal cation</name>
        <dbReference type="ChEBI" id="CHEBI:60240"/>
        <label>2</label>
        <note>catalytic</note>
    </ligand>
</feature>
<dbReference type="NCBIfam" id="TIGR00500">
    <property type="entry name" value="met_pdase_I"/>
    <property type="match status" value="1"/>
</dbReference>
<proteinExistence type="inferred from homology"/>
<comment type="catalytic activity">
    <reaction evidence="6 7">
        <text>Release of N-terminal amino acids, preferentially methionine, from peptides and arylamides.</text>
        <dbReference type="EC" id="3.4.11.18"/>
    </reaction>
</comment>
<reference evidence="10" key="2">
    <citation type="journal article" date="2017" name="Genome Biol. Evol.">
        <title>Comparative genomic analysis identifies a Campylobacter clade deficient in selenium metabolism.</title>
        <authorList>
            <person name="Miller W.G."/>
            <person name="Yee E."/>
            <person name="Lopes B.S."/>
            <person name="Chapman M.H."/>
            <person name="Huynh S."/>
            <person name="Bono J.L."/>
            <person name="Parker C.T."/>
            <person name="Strachan N.J.C."/>
            <person name="Forbes K.J."/>
        </authorList>
    </citation>
    <scope>NUCLEOTIDE SEQUENCE [LARGE SCALE GENOMIC DNA]</scope>
    <source>
        <strain evidence="10">NCTC 13004</strain>
    </source>
</reference>
<feature type="binding site" evidence="6">
    <location>
        <position position="95"/>
    </location>
    <ligand>
        <name>a divalent metal cation</name>
        <dbReference type="ChEBI" id="CHEBI:60240"/>
        <label>1</label>
    </ligand>
</feature>
<feature type="domain" description="Peptidase M24" evidence="8">
    <location>
        <begin position="12"/>
        <end position="241"/>
    </location>
</feature>
<dbReference type="GO" id="GO:0046872">
    <property type="term" value="F:metal ion binding"/>
    <property type="evidence" value="ECO:0007669"/>
    <property type="project" value="UniProtKB-UniRule"/>
</dbReference>
<evidence type="ECO:0000256" key="2">
    <source>
        <dbReference type="ARBA" id="ARBA00022438"/>
    </source>
</evidence>
<dbReference type="KEGG" id="clx:CLAN_1556"/>
<dbReference type="HAMAP" id="MF_01974">
    <property type="entry name" value="MetAP_1"/>
    <property type="match status" value="1"/>
</dbReference>
<dbReference type="Gene3D" id="3.90.230.10">
    <property type="entry name" value="Creatinase/methionine aminopeptidase superfamily"/>
    <property type="match status" value="1"/>
</dbReference>
<evidence type="ECO:0000313" key="9">
    <source>
        <dbReference type="EMBL" id="ARQ98266.1"/>
    </source>
</evidence>
<feature type="binding site" evidence="6">
    <location>
        <position position="236"/>
    </location>
    <ligand>
        <name>a divalent metal cation</name>
        <dbReference type="ChEBI" id="CHEBI:60240"/>
        <label>2</label>
        <note>catalytic</note>
    </ligand>
</feature>
<dbReference type="AlphaFoldDB" id="A0A1X9SPS8"/>
<dbReference type="Proteomes" id="UP000202031">
    <property type="component" value="Chromosome"/>
</dbReference>
<dbReference type="InterPro" id="IPR001714">
    <property type="entry name" value="Pept_M24_MAP"/>
</dbReference>
<dbReference type="PANTHER" id="PTHR43330:SF27">
    <property type="entry name" value="METHIONINE AMINOPEPTIDASE"/>
    <property type="match status" value="1"/>
</dbReference>
<dbReference type="Pfam" id="PF00557">
    <property type="entry name" value="Peptidase_M24"/>
    <property type="match status" value="1"/>
</dbReference>
<dbReference type="PRINTS" id="PR00599">
    <property type="entry name" value="MAPEPTIDASE"/>
</dbReference>
<dbReference type="GO" id="GO:0005829">
    <property type="term" value="C:cytosol"/>
    <property type="evidence" value="ECO:0007669"/>
    <property type="project" value="TreeGrafter"/>
</dbReference>
<dbReference type="InterPro" id="IPR000994">
    <property type="entry name" value="Pept_M24"/>
</dbReference>
<evidence type="ECO:0000256" key="1">
    <source>
        <dbReference type="ARBA" id="ARBA00002521"/>
    </source>
</evidence>
<comment type="function">
    <text evidence="1 6">Removes the N-terminal methionine from nascent proteins. The N-terminal methionine is often cleaved when the second residue in the primary sequence is small and uncharged (Met-Ala-, Cys, Gly, Pro, Ser, Thr, or Val). Requires deformylation of the N(alpha)-formylated initiator methionine before it can be hydrolyzed.</text>
</comment>
<evidence type="ECO:0000313" key="10">
    <source>
        <dbReference type="Proteomes" id="UP000202031"/>
    </source>
</evidence>
<sequence>MAIGIKTPKEIESMRAANKIVAATLDHLHTIIKPGISLLEIDKICEDMIVSAGAKPAFKGLYGFPNTACISVNEVVIHGIPNGYILQDGDIVSVDIGSNLNGFFGDSARTYPVGNISKSDEDLIACSKDALYYAIDEIRVGMHFKELCYKLEQFILSRGYVPLKGFCGHGIGRKPHEEPEIPNYLEGTTPKAGPKIRNGMVFCIEPMICQKDGTPKIAADKWTVTSVDGMRTSHYEHCVAVINGKAEILSSVS</sequence>
<keyword evidence="4 6" id="KW-0479">Metal-binding</keyword>
<evidence type="ECO:0000256" key="7">
    <source>
        <dbReference type="RuleBase" id="RU003653"/>
    </source>
</evidence>